<dbReference type="PANTHER" id="PTHR45740">
    <property type="entry name" value="POLY [ADP-RIBOSE] POLYMERASE"/>
    <property type="match status" value="1"/>
</dbReference>
<evidence type="ECO:0000313" key="4">
    <source>
        <dbReference type="EMBL" id="KAJ3647607.1"/>
    </source>
</evidence>
<evidence type="ECO:0000259" key="3">
    <source>
        <dbReference type="PROSITE" id="PS51059"/>
    </source>
</evidence>
<proteinExistence type="predicted"/>
<dbReference type="GO" id="GO:0003950">
    <property type="term" value="F:NAD+ poly-ADP-ribosyltransferase activity"/>
    <property type="evidence" value="ECO:0007669"/>
    <property type="project" value="UniProtKB-UniRule"/>
</dbReference>
<dbReference type="Gene3D" id="3.90.228.10">
    <property type="match status" value="1"/>
</dbReference>
<organism evidence="4 5">
    <name type="scientific">Zophobas morio</name>
    <dbReference type="NCBI Taxonomy" id="2755281"/>
    <lineage>
        <taxon>Eukaryota</taxon>
        <taxon>Metazoa</taxon>
        <taxon>Ecdysozoa</taxon>
        <taxon>Arthropoda</taxon>
        <taxon>Hexapoda</taxon>
        <taxon>Insecta</taxon>
        <taxon>Pterygota</taxon>
        <taxon>Neoptera</taxon>
        <taxon>Endopterygota</taxon>
        <taxon>Coleoptera</taxon>
        <taxon>Polyphaga</taxon>
        <taxon>Cucujiformia</taxon>
        <taxon>Tenebrionidae</taxon>
        <taxon>Zophobas</taxon>
    </lineage>
</organism>
<feature type="domain" description="PARP catalytic" evidence="3">
    <location>
        <begin position="33"/>
        <end position="293"/>
    </location>
</feature>
<dbReference type="GO" id="GO:0005634">
    <property type="term" value="C:nucleus"/>
    <property type="evidence" value="ECO:0007669"/>
    <property type="project" value="TreeGrafter"/>
</dbReference>
<feature type="region of interest" description="Disordered" evidence="2">
    <location>
        <begin position="1"/>
        <end position="22"/>
    </location>
</feature>
<dbReference type="InterPro" id="IPR012317">
    <property type="entry name" value="Poly(ADP-ribose)pol_cat_dom"/>
</dbReference>
<evidence type="ECO:0000256" key="1">
    <source>
        <dbReference type="RuleBase" id="RU362114"/>
    </source>
</evidence>
<dbReference type="PROSITE" id="PS51059">
    <property type="entry name" value="PARP_CATALYTIC"/>
    <property type="match status" value="1"/>
</dbReference>
<dbReference type="GO" id="GO:1990404">
    <property type="term" value="F:NAD+-protein mono-ADP-ribosyltransferase activity"/>
    <property type="evidence" value="ECO:0007669"/>
    <property type="project" value="TreeGrafter"/>
</dbReference>
<reference evidence="4" key="1">
    <citation type="journal article" date="2023" name="G3 (Bethesda)">
        <title>Whole genome assemblies of Zophobas morio and Tenebrio molitor.</title>
        <authorList>
            <person name="Kaur S."/>
            <person name="Stinson S.A."/>
            <person name="diCenzo G.C."/>
        </authorList>
    </citation>
    <scope>NUCLEOTIDE SEQUENCE</scope>
    <source>
        <strain evidence="4">QUZm001</strain>
    </source>
</reference>
<sequence length="293" mass="34275">MDYFGYPRKSRSAQYSRPKKFQTSPVPCKLNPNIVKTKTNARRAVTYRNVHPTEDTYNDILSLITNQTIVVENLVQINNPYLKSAYDLKKEQKVSQYGNKVSEKLLFHGTRKENLDSICTWNFNWRFFGESTGHKFGQGVSFSPNAMYASNYSDTNCYNKVMIIAKVLIAQKCQGNENMVLPLDGCDTSQKNNGIVIVKYEDHEFLPLYKMYYHIAEYSDSEEQSDEDSEEEESWDEEDGSEYEEEEDEGSSDEDEEEEDCEEESEDYDDEEDSYDEEDYYDSEEYSSDDYYE</sequence>
<dbReference type="Pfam" id="PF00644">
    <property type="entry name" value="PARP"/>
    <property type="match status" value="1"/>
</dbReference>
<evidence type="ECO:0000256" key="2">
    <source>
        <dbReference type="SAM" id="MobiDB-lite"/>
    </source>
</evidence>
<feature type="region of interest" description="Disordered" evidence="2">
    <location>
        <begin position="219"/>
        <end position="293"/>
    </location>
</feature>
<dbReference type="AlphaFoldDB" id="A0AA38I4K4"/>
<dbReference type="InterPro" id="IPR051712">
    <property type="entry name" value="ARTD-AVP"/>
</dbReference>
<dbReference type="Proteomes" id="UP001168821">
    <property type="component" value="Unassembled WGS sequence"/>
</dbReference>
<evidence type="ECO:0000313" key="5">
    <source>
        <dbReference type="Proteomes" id="UP001168821"/>
    </source>
</evidence>
<protein>
    <recommendedName>
        <fullName evidence="1">Poly [ADP-ribose] polymerase</fullName>
        <shortName evidence="1">PARP</shortName>
        <ecNumber evidence="1">2.4.2.-</ecNumber>
    </recommendedName>
</protein>
<dbReference type="PANTHER" id="PTHR45740:SF2">
    <property type="entry name" value="POLY [ADP-RIBOSE] POLYMERASE"/>
    <property type="match status" value="1"/>
</dbReference>
<accession>A0AA38I4K4</accession>
<dbReference type="SUPFAM" id="SSF56399">
    <property type="entry name" value="ADP-ribosylation"/>
    <property type="match status" value="1"/>
</dbReference>
<gene>
    <name evidence="4" type="ORF">Zmor_019477</name>
</gene>
<name>A0AA38I4K4_9CUCU</name>
<keyword evidence="1" id="KW-0520">NAD</keyword>
<dbReference type="EMBL" id="JALNTZ010000006">
    <property type="protein sequence ID" value="KAJ3647607.1"/>
    <property type="molecule type" value="Genomic_DNA"/>
</dbReference>
<keyword evidence="1" id="KW-0808">Transferase</keyword>
<dbReference type="EC" id="2.4.2.-" evidence="1"/>
<keyword evidence="1" id="KW-0328">Glycosyltransferase</keyword>
<keyword evidence="5" id="KW-1185">Reference proteome</keyword>
<comment type="caution">
    <text evidence="4">The sequence shown here is derived from an EMBL/GenBank/DDBJ whole genome shotgun (WGS) entry which is preliminary data.</text>
</comment>